<dbReference type="RefSeq" id="WP_220681377.1">
    <property type="nucleotide sequence ID" value="NZ_CP037968.1"/>
</dbReference>
<keyword evidence="1" id="KW-0472">Membrane</keyword>
<evidence type="ECO:0000256" key="1">
    <source>
        <dbReference type="SAM" id="Phobius"/>
    </source>
</evidence>
<keyword evidence="1" id="KW-1133">Transmembrane helix</keyword>
<keyword evidence="3" id="KW-1185">Reference proteome</keyword>
<evidence type="ECO:0000313" key="2">
    <source>
        <dbReference type="EMBL" id="QYZ80066.1"/>
    </source>
</evidence>
<reference evidence="2" key="2">
    <citation type="submission" date="2019-03" db="EMBL/GenBank/DDBJ databases">
        <authorList>
            <person name="Chen S.-C."/>
            <person name="Wu S.-Y."/>
            <person name="Lai M.-C."/>
        </authorList>
    </citation>
    <scope>NUCLEOTIDE SEQUENCE</scope>
    <source>
        <strain evidence="2">ML15</strain>
    </source>
</reference>
<dbReference type="AlphaFoldDB" id="A0A8G1A419"/>
<proteinExistence type="predicted"/>
<reference evidence="2" key="1">
    <citation type="journal article" date="2005" name="Int. J. Syst. Evol. Microbiol.">
        <title>Methanofollis formosanus sp. nov., isolated from a fish pond.</title>
        <authorList>
            <person name="Wu S.Y."/>
            <person name="Chen S.C."/>
            <person name="Lai M.C."/>
        </authorList>
    </citation>
    <scope>NUCLEOTIDE SEQUENCE</scope>
    <source>
        <strain evidence="2">ML15</strain>
    </source>
</reference>
<name>A0A8G1A419_9EURY</name>
<protein>
    <submittedName>
        <fullName evidence="2">Uncharacterized protein</fullName>
    </submittedName>
</protein>
<dbReference type="EMBL" id="CP037968">
    <property type="protein sequence ID" value="QYZ80066.1"/>
    <property type="molecule type" value="Genomic_DNA"/>
</dbReference>
<gene>
    <name evidence="2" type="ORF">E2N92_11830</name>
</gene>
<evidence type="ECO:0000313" key="3">
    <source>
        <dbReference type="Proteomes" id="UP000826709"/>
    </source>
</evidence>
<accession>A0A8G1A419</accession>
<keyword evidence="1" id="KW-0812">Transmembrane</keyword>
<sequence>MPLTPAQFERMEYLLGKAQHTSLTPNEQDELRRYVVVEQPGAEDVTFETVVTLGLIIVGAYLLYKYLESAA</sequence>
<dbReference type="Proteomes" id="UP000826709">
    <property type="component" value="Chromosome"/>
</dbReference>
<feature type="transmembrane region" description="Helical" evidence="1">
    <location>
        <begin position="45"/>
        <end position="64"/>
    </location>
</feature>
<dbReference type="KEGG" id="mfk:E2N92_11830"/>
<organism evidence="2 3">
    <name type="scientific">Methanofollis formosanus</name>
    <dbReference type="NCBI Taxonomy" id="299308"/>
    <lineage>
        <taxon>Archaea</taxon>
        <taxon>Methanobacteriati</taxon>
        <taxon>Methanobacteriota</taxon>
        <taxon>Stenosarchaea group</taxon>
        <taxon>Methanomicrobia</taxon>
        <taxon>Methanomicrobiales</taxon>
        <taxon>Methanomicrobiaceae</taxon>
        <taxon>Methanofollis</taxon>
    </lineage>
</organism>
<dbReference type="OrthoDB" id="375458at2157"/>